<dbReference type="KEGG" id="ccal:113464667"/>
<dbReference type="RefSeq" id="XP_026671442.1">
    <property type="nucleotide sequence ID" value="XM_026815641.1"/>
</dbReference>
<evidence type="ECO:0000313" key="1">
    <source>
        <dbReference type="Proteomes" id="UP000694925"/>
    </source>
</evidence>
<keyword evidence="1" id="KW-1185">Reference proteome</keyword>
<evidence type="ECO:0000313" key="2">
    <source>
        <dbReference type="RefSeq" id="XP_026671442.1"/>
    </source>
</evidence>
<dbReference type="Proteomes" id="UP000694925">
    <property type="component" value="Unplaced"/>
</dbReference>
<feature type="non-terminal residue" evidence="2">
    <location>
        <position position="1"/>
    </location>
</feature>
<dbReference type="AlphaFoldDB" id="A0AAJ7S504"/>
<gene>
    <name evidence="2" type="primary">LOC113464667</name>
</gene>
<reference evidence="2" key="1">
    <citation type="submission" date="2025-08" db="UniProtKB">
        <authorList>
            <consortium name="RefSeq"/>
        </authorList>
    </citation>
    <scope>IDENTIFICATION</scope>
    <source>
        <tissue evidence="2">Whole body</tissue>
    </source>
</reference>
<protein>
    <submittedName>
        <fullName evidence="2">Uncharacterized protein LOC113464667</fullName>
    </submittedName>
</protein>
<accession>A0AAJ7S504</accession>
<proteinExistence type="predicted"/>
<name>A0AAJ7S504_9HYME</name>
<dbReference type="GeneID" id="113464667"/>
<sequence length="110" mass="12733">SNMNIIQSSDSDSDIHECSRSDIEYHEDSIDEILQELIIDEEKKADDTEKNTIEFSEWSEFSGRQKSFSSPETGSLIRELPSDIKPYDVFELFVDDEMIDLLVSETNRYA</sequence>
<organism evidence="1 2">
    <name type="scientific">Ceratina calcarata</name>
    <dbReference type="NCBI Taxonomy" id="156304"/>
    <lineage>
        <taxon>Eukaryota</taxon>
        <taxon>Metazoa</taxon>
        <taxon>Ecdysozoa</taxon>
        <taxon>Arthropoda</taxon>
        <taxon>Hexapoda</taxon>
        <taxon>Insecta</taxon>
        <taxon>Pterygota</taxon>
        <taxon>Neoptera</taxon>
        <taxon>Endopterygota</taxon>
        <taxon>Hymenoptera</taxon>
        <taxon>Apocrita</taxon>
        <taxon>Aculeata</taxon>
        <taxon>Apoidea</taxon>
        <taxon>Anthophila</taxon>
        <taxon>Apidae</taxon>
        <taxon>Ceratina</taxon>
        <taxon>Zadontomerus</taxon>
    </lineage>
</organism>